<organism evidence="2 3">
    <name type="scientific">Nocardia huaxiensis</name>
    <dbReference type="NCBI Taxonomy" id="2755382"/>
    <lineage>
        <taxon>Bacteria</taxon>
        <taxon>Bacillati</taxon>
        <taxon>Actinomycetota</taxon>
        <taxon>Actinomycetes</taxon>
        <taxon>Mycobacteriales</taxon>
        <taxon>Nocardiaceae</taxon>
        <taxon>Nocardia</taxon>
    </lineage>
</organism>
<evidence type="ECO:0000313" key="2">
    <source>
        <dbReference type="EMBL" id="QLY33210.1"/>
    </source>
</evidence>
<keyword evidence="3" id="KW-1185">Reference proteome</keyword>
<dbReference type="AlphaFoldDB" id="A0A7D6VMW1"/>
<dbReference type="SUPFAM" id="SSF53474">
    <property type="entry name" value="alpha/beta-Hydrolases"/>
    <property type="match status" value="1"/>
</dbReference>
<gene>
    <name evidence="2" type="ORF">H0264_14125</name>
</gene>
<dbReference type="Proteomes" id="UP000515512">
    <property type="component" value="Chromosome"/>
</dbReference>
<dbReference type="InterPro" id="IPR050471">
    <property type="entry name" value="AB_hydrolase"/>
</dbReference>
<dbReference type="InterPro" id="IPR000073">
    <property type="entry name" value="AB_hydrolase_1"/>
</dbReference>
<dbReference type="KEGG" id="nhu:H0264_14125"/>
<accession>A0A7D6VMW1</accession>
<dbReference type="InterPro" id="IPR029058">
    <property type="entry name" value="AB_hydrolase_fold"/>
</dbReference>
<dbReference type="PRINTS" id="PR00111">
    <property type="entry name" value="ABHYDROLASE"/>
</dbReference>
<dbReference type="PANTHER" id="PTHR43433:SF5">
    <property type="entry name" value="AB HYDROLASE-1 DOMAIN-CONTAINING PROTEIN"/>
    <property type="match status" value="1"/>
</dbReference>
<dbReference type="EMBL" id="CP059399">
    <property type="protein sequence ID" value="QLY33210.1"/>
    <property type="molecule type" value="Genomic_DNA"/>
</dbReference>
<keyword evidence="2" id="KW-0378">Hydrolase</keyword>
<dbReference type="RefSeq" id="WP_181584374.1">
    <property type="nucleotide sequence ID" value="NZ_CP059399.1"/>
</dbReference>
<feature type="domain" description="AB hydrolase-1" evidence="1">
    <location>
        <begin position="23"/>
        <end position="121"/>
    </location>
</feature>
<proteinExistence type="predicted"/>
<dbReference type="PANTHER" id="PTHR43433">
    <property type="entry name" value="HYDROLASE, ALPHA/BETA FOLD FAMILY PROTEIN"/>
    <property type="match status" value="1"/>
</dbReference>
<evidence type="ECO:0000259" key="1">
    <source>
        <dbReference type="Pfam" id="PF00561"/>
    </source>
</evidence>
<evidence type="ECO:0000313" key="3">
    <source>
        <dbReference type="Proteomes" id="UP000515512"/>
    </source>
</evidence>
<protein>
    <submittedName>
        <fullName evidence="2">Alpha/beta fold hydrolase</fullName>
    </submittedName>
</protein>
<dbReference type="GO" id="GO:0016787">
    <property type="term" value="F:hydrolase activity"/>
    <property type="evidence" value="ECO:0007669"/>
    <property type="project" value="UniProtKB-KW"/>
</dbReference>
<name>A0A7D6VMW1_9NOCA</name>
<sequence>MAKFTTWDGLQLNYTVWEGEGMPVVLQHGIVADTNANWMSVGVVAALQAAGHHVISLDARGHGRSEKPHDPARYSWGAMAADVRALFDELALDQVALVGYSMGAIISLLVADADERVRRLAVGGVGCGVVDCGGIDWRVIDSGDITAVMRGDGSTAANPHATMFRVLADAVGADRDAIAVVATGLNAAPIDTVAGVTVPTLVLAGTGDPFAAEPERLAAAFPDARLALVPGDHLTATMDPGFSAALVEFLK</sequence>
<reference evidence="2 3" key="1">
    <citation type="submission" date="2020-07" db="EMBL/GenBank/DDBJ databases">
        <authorList>
            <person name="Zhuang K."/>
            <person name="Ran Y."/>
        </authorList>
    </citation>
    <scope>NUCLEOTIDE SEQUENCE [LARGE SCALE GENOMIC DNA]</scope>
    <source>
        <strain evidence="2 3">WCH-YHL-001</strain>
    </source>
</reference>
<dbReference type="Gene3D" id="3.40.50.1820">
    <property type="entry name" value="alpha/beta hydrolase"/>
    <property type="match status" value="1"/>
</dbReference>
<dbReference type="Pfam" id="PF00561">
    <property type="entry name" value="Abhydrolase_1"/>
    <property type="match status" value="1"/>
</dbReference>